<evidence type="ECO:0000313" key="2">
    <source>
        <dbReference type="EMBL" id="EAA15909.1"/>
    </source>
</evidence>
<dbReference type="InParanoid" id="Q7RH98"/>
<reference evidence="2 3" key="1">
    <citation type="journal article" date="2002" name="Nature">
        <title>Genome sequence and comparative analysis of the model rodent malaria parasite Plasmodium yoelii yoelii.</title>
        <authorList>
            <person name="Carlton J.M."/>
            <person name="Angiuoli S.V."/>
            <person name="Suh B.B."/>
            <person name="Kooij T.W."/>
            <person name="Pertea M."/>
            <person name="Silva J.C."/>
            <person name="Ermolaeva M.D."/>
            <person name="Allen J.E."/>
            <person name="Selengut J.D."/>
            <person name="Koo H.L."/>
            <person name="Peterson J.D."/>
            <person name="Pop M."/>
            <person name="Kosack D.S."/>
            <person name="Shumway M.F."/>
            <person name="Bidwell S.L."/>
            <person name="Shallom S.J."/>
            <person name="van Aken S.E."/>
            <person name="Riedmuller S.B."/>
            <person name="Feldblyum T.V."/>
            <person name="Cho J.K."/>
            <person name="Quackenbush J."/>
            <person name="Sedegah M."/>
            <person name="Shoaibi A."/>
            <person name="Cummings L.M."/>
            <person name="Florens L."/>
            <person name="Yates J.R."/>
            <person name="Raine J.D."/>
            <person name="Sinden R.E."/>
            <person name="Harris M.A."/>
            <person name="Cunningham D.A."/>
            <person name="Preiser P.R."/>
            <person name="Bergman L.W."/>
            <person name="Vaidya A.B."/>
            <person name="van Lin L.H."/>
            <person name="Janse C.J."/>
            <person name="Waters A.P."/>
            <person name="Smith H.O."/>
            <person name="White O.R."/>
            <person name="Salzberg S.L."/>
            <person name="Venter J.C."/>
            <person name="Fraser C.M."/>
            <person name="Hoffman S.L."/>
            <person name="Gardner M.J."/>
            <person name="Carucci D.J."/>
        </authorList>
    </citation>
    <scope>NUCLEOTIDE SEQUENCE [LARGE SCALE GENOMIC DNA]</scope>
    <source>
        <strain evidence="2 3">17XNL</strain>
    </source>
</reference>
<proteinExistence type="predicted"/>
<accession>Q7RH98</accession>
<name>Q7RH98_PLAYO</name>
<dbReference type="EMBL" id="AABL01001227">
    <property type="protein sequence ID" value="EAA15909.1"/>
    <property type="molecule type" value="Genomic_DNA"/>
</dbReference>
<dbReference type="PaxDb" id="73239-Q7RH98"/>
<organism evidence="2 3">
    <name type="scientific">Plasmodium yoelii yoelii</name>
    <dbReference type="NCBI Taxonomy" id="73239"/>
    <lineage>
        <taxon>Eukaryota</taxon>
        <taxon>Sar</taxon>
        <taxon>Alveolata</taxon>
        <taxon>Apicomplexa</taxon>
        <taxon>Aconoidasida</taxon>
        <taxon>Haemosporida</taxon>
        <taxon>Plasmodiidae</taxon>
        <taxon>Plasmodium</taxon>
        <taxon>Plasmodium (Vinckeia)</taxon>
    </lineage>
</organism>
<protein>
    <submittedName>
        <fullName evidence="2">Uncharacterized protein</fullName>
    </submittedName>
</protein>
<dbReference type="Proteomes" id="UP000008553">
    <property type="component" value="Unassembled WGS sequence"/>
</dbReference>
<dbReference type="AlphaFoldDB" id="Q7RH98"/>
<feature type="region of interest" description="Disordered" evidence="1">
    <location>
        <begin position="1"/>
        <end position="32"/>
    </location>
</feature>
<comment type="caution">
    <text evidence="2">The sequence shown here is derived from an EMBL/GenBank/DDBJ whole genome shotgun (WGS) entry which is preliminary data.</text>
</comment>
<feature type="compositionally biased region" description="Basic and acidic residues" evidence="1">
    <location>
        <begin position="13"/>
        <end position="32"/>
    </location>
</feature>
<keyword evidence="3" id="KW-1185">Reference proteome</keyword>
<sequence>MDMLEKNCLINNGKEKKSQKGSKIKSDNLIHH</sequence>
<gene>
    <name evidence="2" type="ORF">PY04091</name>
</gene>
<evidence type="ECO:0000256" key="1">
    <source>
        <dbReference type="SAM" id="MobiDB-lite"/>
    </source>
</evidence>
<evidence type="ECO:0000313" key="3">
    <source>
        <dbReference type="Proteomes" id="UP000008553"/>
    </source>
</evidence>